<feature type="non-terminal residue" evidence="1">
    <location>
        <position position="90"/>
    </location>
</feature>
<evidence type="ECO:0008006" key="3">
    <source>
        <dbReference type="Google" id="ProtNLM"/>
    </source>
</evidence>
<sequence>RRFGVDARIGEMEAAIRESKVMREALKAVIEPHKALMAPLRRIPDDVLREIFVACLALLDPGDTPLLLACICRHSRSIAHATPLIWSSLH</sequence>
<reference evidence="1" key="1">
    <citation type="submission" date="2023-03" db="EMBL/GenBank/DDBJ databases">
        <title>Massive genome expansion in bonnet fungi (Mycena s.s.) driven by repeated elements and novel gene families across ecological guilds.</title>
        <authorList>
            <consortium name="Lawrence Berkeley National Laboratory"/>
            <person name="Harder C.B."/>
            <person name="Miyauchi S."/>
            <person name="Viragh M."/>
            <person name="Kuo A."/>
            <person name="Thoen E."/>
            <person name="Andreopoulos B."/>
            <person name="Lu D."/>
            <person name="Skrede I."/>
            <person name="Drula E."/>
            <person name="Henrissat B."/>
            <person name="Morin E."/>
            <person name="Kohler A."/>
            <person name="Barry K."/>
            <person name="LaButti K."/>
            <person name="Morin E."/>
            <person name="Salamov A."/>
            <person name="Lipzen A."/>
            <person name="Mereny Z."/>
            <person name="Hegedus B."/>
            <person name="Baldrian P."/>
            <person name="Stursova M."/>
            <person name="Weitz H."/>
            <person name="Taylor A."/>
            <person name="Grigoriev I.V."/>
            <person name="Nagy L.G."/>
            <person name="Martin F."/>
            <person name="Kauserud H."/>
        </authorList>
    </citation>
    <scope>NUCLEOTIDE SEQUENCE</scope>
    <source>
        <strain evidence="1">CBHHK067</strain>
    </source>
</reference>
<dbReference type="Proteomes" id="UP001221757">
    <property type="component" value="Unassembled WGS sequence"/>
</dbReference>
<dbReference type="EMBL" id="JARKIE010000069">
    <property type="protein sequence ID" value="KAJ7689837.1"/>
    <property type="molecule type" value="Genomic_DNA"/>
</dbReference>
<evidence type="ECO:0000313" key="2">
    <source>
        <dbReference type="Proteomes" id="UP001221757"/>
    </source>
</evidence>
<name>A0AAD7GIQ9_MYCRO</name>
<dbReference type="AlphaFoldDB" id="A0AAD7GIQ9"/>
<proteinExistence type="predicted"/>
<organism evidence="1 2">
    <name type="scientific">Mycena rosella</name>
    <name type="common">Pink bonnet</name>
    <name type="synonym">Agaricus rosellus</name>
    <dbReference type="NCBI Taxonomy" id="1033263"/>
    <lineage>
        <taxon>Eukaryota</taxon>
        <taxon>Fungi</taxon>
        <taxon>Dikarya</taxon>
        <taxon>Basidiomycota</taxon>
        <taxon>Agaricomycotina</taxon>
        <taxon>Agaricomycetes</taxon>
        <taxon>Agaricomycetidae</taxon>
        <taxon>Agaricales</taxon>
        <taxon>Marasmiineae</taxon>
        <taxon>Mycenaceae</taxon>
        <taxon>Mycena</taxon>
    </lineage>
</organism>
<gene>
    <name evidence="1" type="ORF">B0H17DRAFT_868381</name>
</gene>
<accession>A0AAD7GIQ9</accession>
<protein>
    <recommendedName>
        <fullName evidence="3">F-box domain-containing protein</fullName>
    </recommendedName>
</protein>
<comment type="caution">
    <text evidence="1">The sequence shown here is derived from an EMBL/GenBank/DDBJ whole genome shotgun (WGS) entry which is preliminary data.</text>
</comment>
<keyword evidence="2" id="KW-1185">Reference proteome</keyword>
<evidence type="ECO:0000313" key="1">
    <source>
        <dbReference type="EMBL" id="KAJ7689837.1"/>
    </source>
</evidence>
<feature type="non-terminal residue" evidence="1">
    <location>
        <position position="1"/>
    </location>
</feature>